<dbReference type="EMBL" id="VMNF01000008">
    <property type="protein sequence ID" value="TXC02950.1"/>
    <property type="molecule type" value="Genomic_DNA"/>
</dbReference>
<comment type="subcellular location">
    <subcellularLocation>
        <location evidence="1">Membrane</location>
        <topology evidence="1">Multi-pass membrane protein</topology>
    </subcellularLocation>
</comment>
<evidence type="ECO:0000256" key="4">
    <source>
        <dbReference type="ARBA" id="ARBA00022989"/>
    </source>
</evidence>
<proteinExistence type="predicted"/>
<dbReference type="GO" id="GO:0022857">
    <property type="term" value="F:transmembrane transporter activity"/>
    <property type="evidence" value="ECO:0007669"/>
    <property type="project" value="InterPro"/>
</dbReference>
<accession>A0A5C6SWS5</accession>
<feature type="transmembrane region" description="Helical" evidence="7">
    <location>
        <begin position="203"/>
        <end position="224"/>
    </location>
</feature>
<name>A0A5C6SWS5_FUSOC</name>
<feature type="transmembrane region" description="Helical" evidence="7">
    <location>
        <begin position="51"/>
        <end position="71"/>
    </location>
</feature>
<evidence type="ECO:0000256" key="1">
    <source>
        <dbReference type="ARBA" id="ARBA00004141"/>
    </source>
</evidence>
<dbReference type="InterPro" id="IPR002293">
    <property type="entry name" value="AA/rel_permease1"/>
</dbReference>
<feature type="region of interest" description="Disordered" evidence="6">
    <location>
        <begin position="1"/>
        <end position="25"/>
    </location>
</feature>
<evidence type="ECO:0008006" key="10">
    <source>
        <dbReference type="Google" id="ProtNLM"/>
    </source>
</evidence>
<keyword evidence="3 7" id="KW-0812">Transmembrane</keyword>
<feature type="compositionally biased region" description="Basic and acidic residues" evidence="6">
    <location>
        <begin position="1"/>
        <end position="14"/>
    </location>
</feature>
<dbReference type="PANTHER" id="PTHR45649">
    <property type="entry name" value="AMINO-ACID PERMEASE BAT1"/>
    <property type="match status" value="1"/>
</dbReference>
<dbReference type="Pfam" id="PF13520">
    <property type="entry name" value="AA_permease_2"/>
    <property type="match status" value="1"/>
</dbReference>
<evidence type="ECO:0000313" key="8">
    <source>
        <dbReference type="EMBL" id="TXC02950.1"/>
    </source>
</evidence>
<dbReference type="Proteomes" id="UP000321331">
    <property type="component" value="Unassembled WGS sequence"/>
</dbReference>
<gene>
    <name evidence="8" type="ORF">FocTR4_00014798</name>
</gene>
<dbReference type="GO" id="GO:0016020">
    <property type="term" value="C:membrane"/>
    <property type="evidence" value="ECO:0007669"/>
    <property type="project" value="UniProtKB-SubCell"/>
</dbReference>
<evidence type="ECO:0000256" key="3">
    <source>
        <dbReference type="ARBA" id="ARBA00022692"/>
    </source>
</evidence>
<dbReference type="PANTHER" id="PTHR45649:SF7">
    <property type="entry name" value="CHOLINE TRANSPORT PROTEIN"/>
    <property type="match status" value="1"/>
</dbReference>
<organism evidence="8 9">
    <name type="scientific">Fusarium oxysporum f. sp. cubense</name>
    <dbReference type="NCBI Taxonomy" id="61366"/>
    <lineage>
        <taxon>Eukaryota</taxon>
        <taxon>Fungi</taxon>
        <taxon>Dikarya</taxon>
        <taxon>Ascomycota</taxon>
        <taxon>Pezizomycotina</taxon>
        <taxon>Sordariomycetes</taxon>
        <taxon>Hypocreomycetidae</taxon>
        <taxon>Hypocreales</taxon>
        <taxon>Nectriaceae</taxon>
        <taxon>Fusarium</taxon>
        <taxon>Fusarium oxysporum species complex</taxon>
    </lineage>
</organism>
<keyword evidence="2" id="KW-0813">Transport</keyword>
<evidence type="ECO:0000256" key="7">
    <source>
        <dbReference type="SAM" id="Phobius"/>
    </source>
</evidence>
<dbReference type="AlphaFoldDB" id="A0A5C6SWS5"/>
<feature type="transmembrane region" description="Helical" evidence="7">
    <location>
        <begin position="77"/>
        <end position="99"/>
    </location>
</feature>
<sequence>MAPPEAEKPVDHTLNRRPSVSKGENTEISNDAARLMAMGYQPQMRRDISTLQLIGVAFMVTASWLGVLGGFTTGVVVGGSVCLIYGLIIVGVFSTFFAITLGELASAMPTAGGQYYWVSVLAPKKLSRPSAFFTGLCNLAGGVVATAGSSVLLGNMVLISYPYLSRLIVSMSEIHAWQNWLIGLAFNWTACSVNMSKKTVARTLSVGMFISIAVVIGLVISIPATSPKHTDAKFIFTSNENVSGWSSDVMAFLVDLINASYSFGIIDTAVHLAEDITNPENKANLL</sequence>
<feature type="transmembrane region" description="Helical" evidence="7">
    <location>
        <begin position="131"/>
        <end position="154"/>
    </location>
</feature>
<dbReference type="Gene3D" id="1.20.1740.10">
    <property type="entry name" value="Amino acid/polyamine transporter I"/>
    <property type="match status" value="1"/>
</dbReference>
<comment type="caution">
    <text evidence="8">The sequence shown here is derived from an EMBL/GenBank/DDBJ whole genome shotgun (WGS) entry which is preliminary data.</text>
</comment>
<evidence type="ECO:0000256" key="6">
    <source>
        <dbReference type="SAM" id="MobiDB-lite"/>
    </source>
</evidence>
<keyword evidence="4 7" id="KW-1133">Transmembrane helix</keyword>
<evidence type="ECO:0000256" key="5">
    <source>
        <dbReference type="ARBA" id="ARBA00023136"/>
    </source>
</evidence>
<reference evidence="8 9" key="1">
    <citation type="submission" date="2019-07" db="EMBL/GenBank/DDBJ databases">
        <title>The First High-Quality Draft Genome Sequence of the Causal Agent of the Current Panama Disease Epidemic.</title>
        <authorList>
            <person name="Warmington R.J."/>
            <person name="Kay W."/>
            <person name="Jeffries A."/>
            <person name="Bebber D."/>
            <person name="Moore K."/>
            <person name="Studholme D.J."/>
        </authorList>
    </citation>
    <scope>NUCLEOTIDE SEQUENCE [LARGE SCALE GENOMIC DNA]</scope>
    <source>
        <strain evidence="8 9">TR4</strain>
    </source>
</reference>
<feature type="compositionally biased region" description="Polar residues" evidence="6">
    <location>
        <begin position="16"/>
        <end position="25"/>
    </location>
</feature>
<evidence type="ECO:0000256" key="2">
    <source>
        <dbReference type="ARBA" id="ARBA00022448"/>
    </source>
</evidence>
<keyword evidence="5 7" id="KW-0472">Membrane</keyword>
<feature type="non-terminal residue" evidence="8">
    <location>
        <position position="286"/>
    </location>
</feature>
<evidence type="ECO:0000313" key="9">
    <source>
        <dbReference type="Proteomes" id="UP000321331"/>
    </source>
</evidence>
<protein>
    <recommendedName>
        <fullName evidence="10">Choline transport protein</fullName>
    </recommendedName>
</protein>